<evidence type="ECO:0000256" key="1">
    <source>
        <dbReference type="ARBA" id="ARBA00022448"/>
    </source>
</evidence>
<keyword evidence="3" id="KW-0249">Electron transport</keyword>
<evidence type="ECO:0000313" key="7">
    <source>
        <dbReference type="Proteomes" id="UP000317593"/>
    </source>
</evidence>
<dbReference type="Pfam" id="PF00127">
    <property type="entry name" value="Copper-bind"/>
    <property type="match status" value="1"/>
</dbReference>
<evidence type="ECO:0000256" key="2">
    <source>
        <dbReference type="ARBA" id="ARBA00022723"/>
    </source>
</evidence>
<gene>
    <name evidence="6" type="ORF">SAMN06265218_103198</name>
</gene>
<dbReference type="OrthoDB" id="9814063at2"/>
<keyword evidence="7" id="KW-1185">Reference proteome</keyword>
<dbReference type="InterPro" id="IPR028871">
    <property type="entry name" value="BlueCu_1_BS"/>
</dbReference>
<dbReference type="PROSITE" id="PS00079">
    <property type="entry name" value="MULTICOPPER_OXIDASE1"/>
    <property type="match status" value="1"/>
</dbReference>
<sequence>MAEATTYIQQSNITVMSILKKLIAFSVVILTAIALCIPSTSFAQDVKVVEMEGNDQLKFTQTEITAAPGQTITVKLTTVSRLPATAMAHNFVLLESTADATEVAQASARHADNEYIAPDMEDQIIAYTAMAGGGETVEVTFTAPETPGEYVYLCSFPGHFMAGMKGILTVE</sequence>
<keyword evidence="1" id="KW-0813">Transport</keyword>
<dbReference type="PROSITE" id="PS00196">
    <property type="entry name" value="COPPER_BLUE"/>
    <property type="match status" value="1"/>
</dbReference>
<dbReference type="GO" id="GO:0009055">
    <property type="term" value="F:electron transfer activity"/>
    <property type="evidence" value="ECO:0007669"/>
    <property type="project" value="InterPro"/>
</dbReference>
<dbReference type="Proteomes" id="UP000317593">
    <property type="component" value="Unassembled WGS sequence"/>
</dbReference>
<dbReference type="InterPro" id="IPR050845">
    <property type="entry name" value="Cu-binding_ET"/>
</dbReference>
<dbReference type="PANTHER" id="PTHR38439">
    <property type="entry name" value="AURACYANIN-B"/>
    <property type="match status" value="1"/>
</dbReference>
<organism evidence="6 7">
    <name type="scientific">Fodinibius sediminis</name>
    <dbReference type="NCBI Taxonomy" id="1214077"/>
    <lineage>
        <taxon>Bacteria</taxon>
        <taxon>Pseudomonadati</taxon>
        <taxon>Balneolota</taxon>
        <taxon>Balneolia</taxon>
        <taxon>Balneolales</taxon>
        <taxon>Balneolaceae</taxon>
        <taxon>Fodinibius</taxon>
    </lineage>
</organism>
<dbReference type="EMBL" id="FXTH01000003">
    <property type="protein sequence ID" value="SMO47740.1"/>
    <property type="molecule type" value="Genomic_DNA"/>
</dbReference>
<dbReference type="InterPro" id="IPR008972">
    <property type="entry name" value="Cupredoxin"/>
</dbReference>
<evidence type="ECO:0000259" key="5">
    <source>
        <dbReference type="Pfam" id="PF00127"/>
    </source>
</evidence>
<evidence type="ECO:0000256" key="3">
    <source>
        <dbReference type="ARBA" id="ARBA00022982"/>
    </source>
</evidence>
<evidence type="ECO:0000313" key="6">
    <source>
        <dbReference type="EMBL" id="SMO47740.1"/>
    </source>
</evidence>
<keyword evidence="4" id="KW-0186">Copper</keyword>
<evidence type="ECO:0000256" key="4">
    <source>
        <dbReference type="ARBA" id="ARBA00023008"/>
    </source>
</evidence>
<name>A0A521BM84_9BACT</name>
<dbReference type="PANTHER" id="PTHR38439:SF2">
    <property type="entry name" value="OUTER MEMBRANE PROTEIN H.8"/>
    <property type="match status" value="1"/>
</dbReference>
<dbReference type="GO" id="GO:0005507">
    <property type="term" value="F:copper ion binding"/>
    <property type="evidence" value="ECO:0007669"/>
    <property type="project" value="InterPro"/>
</dbReference>
<dbReference type="SUPFAM" id="SSF49503">
    <property type="entry name" value="Cupredoxins"/>
    <property type="match status" value="1"/>
</dbReference>
<reference evidence="6 7" key="1">
    <citation type="submission" date="2017-05" db="EMBL/GenBank/DDBJ databases">
        <authorList>
            <person name="Varghese N."/>
            <person name="Submissions S."/>
        </authorList>
    </citation>
    <scope>NUCLEOTIDE SEQUENCE [LARGE SCALE GENOMIC DNA]</scope>
    <source>
        <strain evidence="6 7">DSM 21194</strain>
    </source>
</reference>
<dbReference type="InterPro" id="IPR000923">
    <property type="entry name" value="BlueCu_1"/>
</dbReference>
<keyword evidence="2" id="KW-0479">Metal-binding</keyword>
<dbReference type="AlphaFoldDB" id="A0A521BM84"/>
<dbReference type="InterPro" id="IPR033138">
    <property type="entry name" value="Cu_oxidase_CS"/>
</dbReference>
<protein>
    <submittedName>
        <fullName evidence="6">Azurin</fullName>
    </submittedName>
</protein>
<accession>A0A521BM84</accession>
<proteinExistence type="predicted"/>
<feature type="domain" description="Blue (type 1) copper" evidence="5">
    <location>
        <begin position="49"/>
        <end position="171"/>
    </location>
</feature>
<dbReference type="Gene3D" id="2.60.40.420">
    <property type="entry name" value="Cupredoxins - blue copper proteins"/>
    <property type="match status" value="1"/>
</dbReference>